<accession>A0ABR3NCY3</accession>
<dbReference type="Proteomes" id="UP001558613">
    <property type="component" value="Unassembled WGS sequence"/>
</dbReference>
<feature type="chain" id="PRO_5045516580" description="RecA family profile 1 domain-containing protein" evidence="10">
    <location>
        <begin position="27"/>
        <end position="410"/>
    </location>
</feature>
<dbReference type="InterPro" id="IPR048943">
    <property type="entry name" value="RAD51D_N"/>
</dbReference>
<feature type="signal peptide" evidence="10">
    <location>
        <begin position="1"/>
        <end position="26"/>
    </location>
</feature>
<evidence type="ECO:0000313" key="12">
    <source>
        <dbReference type="EMBL" id="KAL1274555.1"/>
    </source>
</evidence>
<evidence type="ECO:0000256" key="10">
    <source>
        <dbReference type="SAM" id="SignalP"/>
    </source>
</evidence>
<dbReference type="Gene3D" id="3.40.50.300">
    <property type="entry name" value="P-loop containing nucleotide triphosphate hydrolases"/>
    <property type="match status" value="1"/>
</dbReference>
<keyword evidence="7" id="KW-0233">DNA recombination</keyword>
<sequence>MRYILKTRFYFAFASIASCWLTETDCGCLLCLETSRTNRVTFTSLRTPRSREAGLSISRKPVIGLCNTTRAPSGEKGVMVILREGICPGINEEFIKALQSEDIKTVEDFVSCNPEELAQKCSLSYKALVAVRRVLLTQYTAFPVSGADLYEELLSSTAILSTGNPSLDKLLDSGLYTGEITELTGSPGSGKTQVCFSVAVNISHELKKTVLYIDTKGSMCANRLLQMLQTKTPNMEEQMEALQKIKVFRVFDVFSLLACLQHLRSNGLQKASVGGGSVKALMVDSVSAVLSSLLGGKQNEGMSLLMQVAGELKMIAKDFNITVLVTNHVTRDGNGHLKAGLGQSWSHVPRTRLLLQRVEDAETSSLRTATLTKSSRQVCHLVEEFDLCHWSEERRTSISGKRKLEERSKP</sequence>
<dbReference type="PANTHER" id="PTHR46457">
    <property type="entry name" value="DNA REPAIR PROTEIN RAD51 HOMOLOG 4"/>
    <property type="match status" value="1"/>
</dbReference>
<dbReference type="InterPro" id="IPR027417">
    <property type="entry name" value="P-loop_NTPase"/>
</dbReference>
<proteinExistence type="inferred from homology"/>
<comment type="similarity">
    <text evidence="2">Belongs to the RecA family. RAD51 subfamily.</text>
</comment>
<dbReference type="PROSITE" id="PS51257">
    <property type="entry name" value="PROKAR_LIPOPROTEIN"/>
    <property type="match status" value="1"/>
</dbReference>
<dbReference type="PANTHER" id="PTHR46457:SF1">
    <property type="entry name" value="DNA REPAIR PROTEIN RAD51 HOMOLOG 4"/>
    <property type="match status" value="1"/>
</dbReference>
<keyword evidence="13" id="KW-1185">Reference proteome</keyword>
<dbReference type="Pfam" id="PF21794">
    <property type="entry name" value="RAD51D_N"/>
    <property type="match status" value="1"/>
</dbReference>
<gene>
    <name evidence="12" type="ORF">QQF64_027369</name>
</gene>
<dbReference type="EMBL" id="JAYMGO010000005">
    <property type="protein sequence ID" value="KAL1274555.1"/>
    <property type="molecule type" value="Genomic_DNA"/>
</dbReference>
<evidence type="ECO:0000259" key="11">
    <source>
        <dbReference type="PROSITE" id="PS50162"/>
    </source>
</evidence>
<evidence type="ECO:0000256" key="9">
    <source>
        <dbReference type="ARBA" id="ARBA00023242"/>
    </source>
</evidence>
<keyword evidence="9" id="KW-0539">Nucleus</keyword>
<dbReference type="InterPro" id="IPR013632">
    <property type="entry name" value="Rad51_C"/>
</dbReference>
<evidence type="ECO:0000256" key="3">
    <source>
        <dbReference type="ARBA" id="ARBA00022741"/>
    </source>
</evidence>
<dbReference type="Pfam" id="PF08423">
    <property type="entry name" value="Rad51"/>
    <property type="match status" value="1"/>
</dbReference>
<evidence type="ECO:0000256" key="5">
    <source>
        <dbReference type="ARBA" id="ARBA00022840"/>
    </source>
</evidence>
<reference evidence="12 13" key="1">
    <citation type="submission" date="2023-09" db="EMBL/GenBank/DDBJ databases">
        <authorList>
            <person name="Wang M."/>
        </authorList>
    </citation>
    <scope>NUCLEOTIDE SEQUENCE [LARGE SCALE GENOMIC DNA]</scope>
    <source>
        <strain evidence="12">GT-2023</strain>
        <tissue evidence="12">Liver</tissue>
    </source>
</reference>
<name>A0ABR3NCY3_9TELE</name>
<evidence type="ECO:0000256" key="2">
    <source>
        <dbReference type="ARBA" id="ARBA00007095"/>
    </source>
</evidence>
<dbReference type="InterPro" id="IPR051988">
    <property type="entry name" value="HRR_RAD51_Paralog"/>
</dbReference>
<evidence type="ECO:0000313" key="13">
    <source>
        <dbReference type="Proteomes" id="UP001558613"/>
    </source>
</evidence>
<keyword evidence="5" id="KW-0067">ATP-binding</keyword>
<dbReference type="InterPro" id="IPR020588">
    <property type="entry name" value="RecA_ATP-bd"/>
</dbReference>
<comment type="subcellular location">
    <subcellularLocation>
        <location evidence="1">Nucleus</location>
    </subcellularLocation>
</comment>
<evidence type="ECO:0000256" key="1">
    <source>
        <dbReference type="ARBA" id="ARBA00004123"/>
    </source>
</evidence>
<dbReference type="CDD" id="cd19489">
    <property type="entry name" value="Rad51D"/>
    <property type="match status" value="1"/>
</dbReference>
<protein>
    <recommendedName>
        <fullName evidence="11">RecA family profile 1 domain-containing protein</fullName>
    </recommendedName>
</protein>
<keyword evidence="10" id="KW-0732">Signal</keyword>
<evidence type="ECO:0000256" key="6">
    <source>
        <dbReference type="ARBA" id="ARBA00023125"/>
    </source>
</evidence>
<organism evidence="12 13">
    <name type="scientific">Cirrhinus molitorella</name>
    <name type="common">mud carp</name>
    <dbReference type="NCBI Taxonomy" id="172907"/>
    <lineage>
        <taxon>Eukaryota</taxon>
        <taxon>Metazoa</taxon>
        <taxon>Chordata</taxon>
        <taxon>Craniata</taxon>
        <taxon>Vertebrata</taxon>
        <taxon>Euteleostomi</taxon>
        <taxon>Actinopterygii</taxon>
        <taxon>Neopterygii</taxon>
        <taxon>Teleostei</taxon>
        <taxon>Ostariophysi</taxon>
        <taxon>Cypriniformes</taxon>
        <taxon>Cyprinidae</taxon>
        <taxon>Labeoninae</taxon>
        <taxon>Labeonini</taxon>
        <taxon>Cirrhinus</taxon>
    </lineage>
</organism>
<comment type="caution">
    <text evidence="12">The sequence shown here is derived from an EMBL/GenBank/DDBJ whole genome shotgun (WGS) entry which is preliminary data.</text>
</comment>
<keyword evidence="4" id="KW-0227">DNA damage</keyword>
<dbReference type="PROSITE" id="PS50162">
    <property type="entry name" value="RECA_2"/>
    <property type="match status" value="1"/>
</dbReference>
<dbReference type="InterPro" id="IPR047323">
    <property type="entry name" value="Rad51D_C"/>
</dbReference>
<evidence type="ECO:0000256" key="8">
    <source>
        <dbReference type="ARBA" id="ARBA00023204"/>
    </source>
</evidence>
<keyword evidence="8" id="KW-0234">DNA repair</keyword>
<keyword evidence="3" id="KW-0547">Nucleotide-binding</keyword>
<evidence type="ECO:0000256" key="4">
    <source>
        <dbReference type="ARBA" id="ARBA00022763"/>
    </source>
</evidence>
<dbReference type="SUPFAM" id="SSF52540">
    <property type="entry name" value="P-loop containing nucleoside triphosphate hydrolases"/>
    <property type="match status" value="1"/>
</dbReference>
<evidence type="ECO:0000256" key="7">
    <source>
        <dbReference type="ARBA" id="ARBA00023172"/>
    </source>
</evidence>
<feature type="domain" description="RecA family profile 1" evidence="11">
    <location>
        <begin position="156"/>
        <end position="329"/>
    </location>
</feature>
<keyword evidence="6" id="KW-0238">DNA-binding</keyword>